<protein>
    <recommendedName>
        <fullName evidence="8">Ribonuclease VapC</fullName>
        <shortName evidence="8">RNase VapC</shortName>
        <ecNumber evidence="8">3.1.-.-</ecNumber>
    </recommendedName>
    <alternativeName>
        <fullName evidence="8">Toxin VapC</fullName>
    </alternativeName>
</protein>
<dbReference type="InterPro" id="IPR050556">
    <property type="entry name" value="Type_II_TA_system_RNase"/>
</dbReference>
<evidence type="ECO:0000256" key="6">
    <source>
        <dbReference type="ARBA" id="ARBA00022842"/>
    </source>
</evidence>
<evidence type="ECO:0000256" key="4">
    <source>
        <dbReference type="ARBA" id="ARBA00022723"/>
    </source>
</evidence>
<dbReference type="AlphaFoldDB" id="A0A845UXW2"/>
<feature type="binding site" evidence="8">
    <location>
        <position position="104"/>
    </location>
    <ligand>
        <name>Mg(2+)</name>
        <dbReference type="ChEBI" id="CHEBI:18420"/>
    </ligand>
</feature>
<dbReference type="GO" id="GO:0090729">
    <property type="term" value="F:toxin activity"/>
    <property type="evidence" value="ECO:0007669"/>
    <property type="project" value="UniProtKB-KW"/>
</dbReference>
<organism evidence="10 11">
    <name type="scientific">Wenzhouxiangella limi</name>
    <dbReference type="NCBI Taxonomy" id="2707351"/>
    <lineage>
        <taxon>Bacteria</taxon>
        <taxon>Pseudomonadati</taxon>
        <taxon>Pseudomonadota</taxon>
        <taxon>Gammaproteobacteria</taxon>
        <taxon>Chromatiales</taxon>
        <taxon>Wenzhouxiangellaceae</taxon>
        <taxon>Wenzhouxiangella</taxon>
    </lineage>
</organism>
<dbReference type="Pfam" id="PF01850">
    <property type="entry name" value="PIN"/>
    <property type="match status" value="1"/>
</dbReference>
<dbReference type="InterPro" id="IPR029060">
    <property type="entry name" value="PIN-like_dom_sf"/>
</dbReference>
<dbReference type="EC" id="3.1.-.-" evidence="8"/>
<keyword evidence="4 8" id="KW-0479">Metal-binding</keyword>
<feature type="binding site" evidence="8">
    <location>
        <position position="5"/>
    </location>
    <ligand>
        <name>Mg(2+)</name>
        <dbReference type="ChEBI" id="CHEBI:18420"/>
    </ligand>
</feature>
<evidence type="ECO:0000256" key="3">
    <source>
        <dbReference type="ARBA" id="ARBA00022722"/>
    </source>
</evidence>
<dbReference type="PANTHER" id="PTHR33653:SF1">
    <property type="entry name" value="RIBONUCLEASE VAPC2"/>
    <property type="match status" value="1"/>
</dbReference>
<proteinExistence type="inferred from homology"/>
<comment type="caution">
    <text evidence="10">The sequence shown here is derived from an EMBL/GenBank/DDBJ whole genome shotgun (WGS) entry which is preliminary data.</text>
</comment>
<gene>
    <name evidence="8" type="primary">vapC</name>
    <name evidence="10" type="ORF">G3I74_04905</name>
</gene>
<comment type="cofactor">
    <cofactor evidence="1 8">
        <name>Mg(2+)</name>
        <dbReference type="ChEBI" id="CHEBI:18420"/>
    </cofactor>
</comment>
<comment type="similarity">
    <text evidence="7 8">Belongs to the PINc/VapC protein family.</text>
</comment>
<dbReference type="GO" id="GO:0000287">
    <property type="term" value="F:magnesium ion binding"/>
    <property type="evidence" value="ECO:0007669"/>
    <property type="project" value="UniProtKB-UniRule"/>
</dbReference>
<sequence>MIVLDTNVISELMRPAPDDGVKAWIAAKEPLDLAITTITVAEIRRGIVRLPNGRQRERLEEKFSAFVEEAFAGRLLVFDQSAADACGEVSAARERKGLHADAVDMMIAAIVKSAGATLATRNTSDFELCGIGLANPWQSAG</sequence>
<dbReference type="HAMAP" id="MF_00265">
    <property type="entry name" value="VapC_Nob1"/>
    <property type="match status" value="1"/>
</dbReference>
<reference evidence="10 11" key="1">
    <citation type="submission" date="2020-02" db="EMBL/GenBank/DDBJ databases">
        <authorList>
            <person name="Zhang X.-Y."/>
        </authorList>
    </citation>
    <scope>NUCLEOTIDE SEQUENCE [LARGE SCALE GENOMIC DNA]</scope>
    <source>
        <strain evidence="10 11">C33</strain>
    </source>
</reference>
<keyword evidence="5 8" id="KW-0378">Hydrolase</keyword>
<dbReference type="GO" id="GO:0004540">
    <property type="term" value="F:RNA nuclease activity"/>
    <property type="evidence" value="ECO:0007669"/>
    <property type="project" value="InterPro"/>
</dbReference>
<dbReference type="InterPro" id="IPR002716">
    <property type="entry name" value="PIN_dom"/>
</dbReference>
<keyword evidence="11" id="KW-1185">Reference proteome</keyword>
<dbReference type="RefSeq" id="WP_164210609.1">
    <property type="nucleotide sequence ID" value="NZ_JAAGSC010000037.1"/>
</dbReference>
<name>A0A845UXW2_9GAMM</name>
<dbReference type="CDD" id="cd18731">
    <property type="entry name" value="PIN_NgFitB-like"/>
    <property type="match status" value="1"/>
</dbReference>
<evidence type="ECO:0000259" key="9">
    <source>
        <dbReference type="Pfam" id="PF01850"/>
    </source>
</evidence>
<dbReference type="PANTHER" id="PTHR33653">
    <property type="entry name" value="RIBONUCLEASE VAPC2"/>
    <property type="match status" value="1"/>
</dbReference>
<dbReference type="SUPFAM" id="SSF88723">
    <property type="entry name" value="PIN domain-like"/>
    <property type="match status" value="1"/>
</dbReference>
<keyword evidence="2 8" id="KW-1277">Toxin-antitoxin system</keyword>
<evidence type="ECO:0000256" key="7">
    <source>
        <dbReference type="ARBA" id="ARBA00038093"/>
    </source>
</evidence>
<feature type="domain" description="PIN" evidence="9">
    <location>
        <begin position="2"/>
        <end position="123"/>
    </location>
</feature>
<keyword evidence="6 8" id="KW-0460">Magnesium</keyword>
<dbReference type="InterPro" id="IPR022907">
    <property type="entry name" value="VapC_family"/>
</dbReference>
<accession>A0A845UXW2</accession>
<evidence type="ECO:0000256" key="1">
    <source>
        <dbReference type="ARBA" id="ARBA00001946"/>
    </source>
</evidence>
<dbReference type="EMBL" id="JAAGSC010000037">
    <property type="protein sequence ID" value="NDY95062.1"/>
    <property type="molecule type" value="Genomic_DNA"/>
</dbReference>
<evidence type="ECO:0000256" key="8">
    <source>
        <dbReference type="HAMAP-Rule" id="MF_00265"/>
    </source>
</evidence>
<keyword evidence="3 8" id="KW-0540">Nuclease</keyword>
<evidence type="ECO:0000256" key="2">
    <source>
        <dbReference type="ARBA" id="ARBA00022649"/>
    </source>
</evidence>
<comment type="function">
    <text evidence="8">Toxic component of a toxin-antitoxin (TA) system. An RNase.</text>
</comment>
<evidence type="ECO:0000313" key="11">
    <source>
        <dbReference type="Proteomes" id="UP000484885"/>
    </source>
</evidence>
<evidence type="ECO:0000256" key="5">
    <source>
        <dbReference type="ARBA" id="ARBA00022801"/>
    </source>
</evidence>
<keyword evidence="8" id="KW-0800">Toxin</keyword>
<evidence type="ECO:0000313" key="10">
    <source>
        <dbReference type="EMBL" id="NDY95062.1"/>
    </source>
</evidence>
<dbReference type="Proteomes" id="UP000484885">
    <property type="component" value="Unassembled WGS sequence"/>
</dbReference>
<dbReference type="Gene3D" id="3.40.50.1010">
    <property type="entry name" value="5'-nuclease"/>
    <property type="match status" value="1"/>
</dbReference>
<dbReference type="GO" id="GO:0016787">
    <property type="term" value="F:hydrolase activity"/>
    <property type="evidence" value="ECO:0007669"/>
    <property type="project" value="UniProtKB-KW"/>
</dbReference>